<reference evidence="1 2" key="1">
    <citation type="submission" date="2018-12" db="EMBL/GenBank/DDBJ databases">
        <authorList>
            <consortium name="Pathogen Informatics"/>
        </authorList>
    </citation>
    <scope>NUCLEOTIDE SEQUENCE [LARGE SCALE GENOMIC DNA]</scope>
    <source>
        <strain evidence="1 2">NCTC10783</strain>
    </source>
</reference>
<organism evidence="1 2">
    <name type="scientific">Pseudomonas fluorescens</name>
    <dbReference type="NCBI Taxonomy" id="294"/>
    <lineage>
        <taxon>Bacteria</taxon>
        <taxon>Pseudomonadati</taxon>
        <taxon>Pseudomonadota</taxon>
        <taxon>Gammaproteobacteria</taxon>
        <taxon>Pseudomonadales</taxon>
        <taxon>Pseudomonadaceae</taxon>
        <taxon>Pseudomonas</taxon>
    </lineage>
</organism>
<proteinExistence type="predicted"/>
<dbReference type="AlphaFoldDB" id="A0A3S4REX2"/>
<accession>A0A3S4REX2</accession>
<dbReference type="Proteomes" id="UP000278078">
    <property type="component" value="Chromosome"/>
</dbReference>
<name>A0A3S4REX2_PSEFL</name>
<dbReference type="EMBL" id="LR134300">
    <property type="protein sequence ID" value="VEE45712.1"/>
    <property type="molecule type" value="Genomic_DNA"/>
</dbReference>
<gene>
    <name evidence="1" type="ORF">NCTC10783_01571</name>
</gene>
<protein>
    <submittedName>
        <fullName evidence="1">Uncharacterized protein</fullName>
    </submittedName>
</protein>
<evidence type="ECO:0000313" key="2">
    <source>
        <dbReference type="Proteomes" id="UP000278078"/>
    </source>
</evidence>
<sequence>MTTPIVQSISDEQLAELDELTAKLTGDWWVDWDSSYAVTASPSNIQSLIVRLRAAEADAKRYRWLCASAWYVGPEPCGDTEAVSWHDHNETKDGVTEAIDKAIAMERTP</sequence>
<evidence type="ECO:0000313" key="1">
    <source>
        <dbReference type="EMBL" id="VEE45712.1"/>
    </source>
</evidence>